<name>A0ABM1RZX4_LIMPO</name>
<reference evidence="3" key="1">
    <citation type="submission" date="2025-08" db="UniProtKB">
        <authorList>
            <consortium name="RefSeq"/>
        </authorList>
    </citation>
    <scope>IDENTIFICATION</scope>
    <source>
        <tissue evidence="3">Muscle</tissue>
    </source>
</reference>
<dbReference type="InterPro" id="IPR027417">
    <property type="entry name" value="P-loop_NTPase"/>
</dbReference>
<dbReference type="SUPFAM" id="SSF52540">
    <property type="entry name" value="P-loop containing nucleoside triphosphate hydrolases"/>
    <property type="match status" value="1"/>
</dbReference>
<dbReference type="GeneID" id="111084531"/>
<evidence type="ECO:0000313" key="2">
    <source>
        <dbReference type="Proteomes" id="UP000694941"/>
    </source>
</evidence>
<feature type="domain" description="ATPase AAA-type core" evidence="1">
    <location>
        <begin position="78"/>
        <end position="152"/>
    </location>
</feature>
<dbReference type="Proteomes" id="UP000694941">
    <property type="component" value="Unplaced"/>
</dbReference>
<sequence length="158" mass="17452">TLESLYEELVQHGIIRRYPQVSMKEYLGDYNYLGSLQLKRGLDPIPTPADARRVVKEYCILPLGSANVHEKAPLVRSVLLVGPPGTGKKMLVHSICTETGATLFDLTATNIAGKYPGKGGLNMLIHLVNKVARKVQPSVILLRNAEKTFMKKVPKTDK</sequence>
<proteinExistence type="predicted"/>
<dbReference type="InterPro" id="IPR052267">
    <property type="entry name" value="N-DRC_Component"/>
</dbReference>
<gene>
    <name evidence="3" type="primary">LOC111084531</name>
</gene>
<dbReference type="RefSeq" id="XP_022236929.1">
    <property type="nucleotide sequence ID" value="XM_022381221.1"/>
</dbReference>
<evidence type="ECO:0000259" key="1">
    <source>
        <dbReference type="Pfam" id="PF00004"/>
    </source>
</evidence>
<dbReference type="PANTHER" id="PTHR14690:SF0">
    <property type="entry name" value="IQ MOTIF CONTAINING WITH AAA DOMAIN 1"/>
    <property type="match status" value="1"/>
</dbReference>
<dbReference type="InterPro" id="IPR003959">
    <property type="entry name" value="ATPase_AAA_core"/>
</dbReference>
<keyword evidence="2" id="KW-1185">Reference proteome</keyword>
<protein>
    <submittedName>
        <fullName evidence="3">IQ and AAA domain-containing protein 1-like</fullName>
    </submittedName>
</protein>
<dbReference type="Gene3D" id="3.40.50.300">
    <property type="entry name" value="P-loop containing nucleotide triphosphate hydrolases"/>
    <property type="match status" value="1"/>
</dbReference>
<dbReference type="Pfam" id="PF00004">
    <property type="entry name" value="AAA"/>
    <property type="match status" value="1"/>
</dbReference>
<feature type="non-terminal residue" evidence="3">
    <location>
        <position position="158"/>
    </location>
</feature>
<evidence type="ECO:0000313" key="3">
    <source>
        <dbReference type="RefSeq" id="XP_022236929.1"/>
    </source>
</evidence>
<organism evidence="2 3">
    <name type="scientific">Limulus polyphemus</name>
    <name type="common">Atlantic horseshoe crab</name>
    <dbReference type="NCBI Taxonomy" id="6850"/>
    <lineage>
        <taxon>Eukaryota</taxon>
        <taxon>Metazoa</taxon>
        <taxon>Ecdysozoa</taxon>
        <taxon>Arthropoda</taxon>
        <taxon>Chelicerata</taxon>
        <taxon>Merostomata</taxon>
        <taxon>Xiphosura</taxon>
        <taxon>Limulidae</taxon>
        <taxon>Limulus</taxon>
    </lineage>
</organism>
<accession>A0ABM1RZX4</accession>
<feature type="non-terminal residue" evidence="3">
    <location>
        <position position="1"/>
    </location>
</feature>
<dbReference type="PANTHER" id="PTHR14690">
    <property type="entry name" value="IQ MOTIF CONTAINING WITH AAA DOMAIN 1"/>
    <property type="match status" value="1"/>
</dbReference>